<dbReference type="InterPro" id="IPR004995">
    <property type="entry name" value="Spore_Ger"/>
</dbReference>
<reference evidence="5" key="1">
    <citation type="submission" date="2022-06" db="EMBL/GenBank/DDBJ databases">
        <title>Isolation of gut microbiota from human fecal samples.</title>
        <authorList>
            <person name="Pamer E.G."/>
            <person name="Barat B."/>
            <person name="Waligurski E."/>
            <person name="Medina S."/>
            <person name="Paddock L."/>
            <person name="Mostad J."/>
        </authorList>
    </citation>
    <scope>NUCLEOTIDE SEQUENCE</scope>
    <source>
        <strain evidence="5">DFI.9.91</strain>
    </source>
</reference>
<name>A0AAW5JRD6_9FIRM</name>
<feature type="region of interest" description="Disordered" evidence="3">
    <location>
        <begin position="140"/>
        <end position="159"/>
    </location>
</feature>
<evidence type="ECO:0000256" key="3">
    <source>
        <dbReference type="SAM" id="MobiDB-lite"/>
    </source>
</evidence>
<dbReference type="Pfam" id="PF03323">
    <property type="entry name" value="GerA"/>
    <property type="match status" value="1"/>
</dbReference>
<gene>
    <name evidence="5" type="ORF">NE579_13610</name>
</gene>
<dbReference type="PANTHER" id="PTHR22550">
    <property type="entry name" value="SPORE GERMINATION PROTEIN"/>
    <property type="match status" value="1"/>
</dbReference>
<dbReference type="RefSeq" id="WP_256304645.1">
    <property type="nucleotide sequence ID" value="NZ_JANFYS010000032.1"/>
</dbReference>
<dbReference type="PANTHER" id="PTHR22550:SF5">
    <property type="entry name" value="LEUCINE ZIPPER PROTEIN 4"/>
    <property type="match status" value="1"/>
</dbReference>
<feature type="transmembrane region" description="Helical" evidence="4">
    <location>
        <begin position="371"/>
        <end position="390"/>
    </location>
</feature>
<dbReference type="AlphaFoldDB" id="A0AAW5JRD6"/>
<accession>A0AAW5JRD6</accession>
<evidence type="ECO:0000256" key="1">
    <source>
        <dbReference type="ARBA" id="ARBA00005278"/>
    </source>
</evidence>
<keyword evidence="2 4" id="KW-0472">Membrane</keyword>
<sequence length="505" mass="54741">MGFFGREKIPVPPHPRQEPRIDLPLCLESLEQVFDGCVDFSHRAVDLGGDPAKKLTLCYIGGMVRMERVSDYVLRPLAQDKALAVGNLAGAIGRIRDGALYNLSVEERTTMDEAVFDLIGGNCLLLFPGESVCLSFNTGTEEKRSVSEPENEPPLKGPRDSFVESIRTNTSLVRRRLRAPSLKIKELLVGRQTVTPVDILWIEGLTNPELVKAVEQRIDAIDIDALIATGNLEEYIVDDLHTPFPLVAATERPDRFTAGVVEGRVGILVDGLPLGWLVPGTISQFFKTPQDKSQSWMVASMLTVLRYLCMLTTLFLPALYIAAVTFHPEMLPTKLTLSIIAAKQDVPFTSIFEVLILLIAFEIIQEAGLRLPGSIGQTVSILGGLVVGSAAVEARIVSPAVLIVVAIAGIAGYTMPSQDLAGALRLWRFLLALCASVGGLFGIAAGAAALVFHLAGIESFGVAYLTPFAANAGEQVEGRTVLRQPLPKAKLREAALKTRNRRNQK</sequence>
<evidence type="ECO:0000256" key="2">
    <source>
        <dbReference type="ARBA" id="ARBA00023136"/>
    </source>
</evidence>
<evidence type="ECO:0000313" key="5">
    <source>
        <dbReference type="EMBL" id="MCQ4771480.1"/>
    </source>
</evidence>
<dbReference type="Proteomes" id="UP001204562">
    <property type="component" value="Unassembled WGS sequence"/>
</dbReference>
<comment type="caution">
    <text evidence="5">The sequence shown here is derived from an EMBL/GenBank/DDBJ whole genome shotgun (WGS) entry which is preliminary data.</text>
</comment>
<protein>
    <submittedName>
        <fullName evidence="5">Spore germination protein</fullName>
    </submittedName>
</protein>
<keyword evidence="4" id="KW-1133">Transmembrane helix</keyword>
<dbReference type="EMBL" id="JANFYS010000032">
    <property type="protein sequence ID" value="MCQ4771480.1"/>
    <property type="molecule type" value="Genomic_DNA"/>
</dbReference>
<feature type="transmembrane region" description="Helical" evidence="4">
    <location>
        <begin position="396"/>
        <end position="414"/>
    </location>
</feature>
<feature type="transmembrane region" description="Helical" evidence="4">
    <location>
        <begin position="304"/>
        <end position="326"/>
    </location>
</feature>
<evidence type="ECO:0000313" key="6">
    <source>
        <dbReference type="Proteomes" id="UP001204562"/>
    </source>
</evidence>
<proteinExistence type="inferred from homology"/>
<comment type="similarity">
    <text evidence="1">Belongs to the GerABKA family.</text>
</comment>
<feature type="transmembrane region" description="Helical" evidence="4">
    <location>
        <begin position="426"/>
        <end position="455"/>
    </location>
</feature>
<feature type="transmembrane region" description="Helical" evidence="4">
    <location>
        <begin position="346"/>
        <end position="364"/>
    </location>
</feature>
<dbReference type="GO" id="GO:0009847">
    <property type="term" value="P:spore germination"/>
    <property type="evidence" value="ECO:0007669"/>
    <property type="project" value="InterPro"/>
</dbReference>
<organism evidence="5 6">
    <name type="scientific">Intestinimonas massiliensis</name>
    <name type="common">ex Afouda et al. 2020</name>
    <dbReference type="NCBI Taxonomy" id="1673721"/>
    <lineage>
        <taxon>Bacteria</taxon>
        <taxon>Bacillati</taxon>
        <taxon>Bacillota</taxon>
        <taxon>Clostridia</taxon>
        <taxon>Eubacteriales</taxon>
        <taxon>Intestinimonas</taxon>
    </lineage>
</organism>
<dbReference type="InterPro" id="IPR050768">
    <property type="entry name" value="UPF0353/GerABKA_families"/>
</dbReference>
<dbReference type="GO" id="GO:0016020">
    <property type="term" value="C:membrane"/>
    <property type="evidence" value="ECO:0007669"/>
    <property type="project" value="InterPro"/>
</dbReference>
<dbReference type="PIRSF" id="PIRSF005690">
    <property type="entry name" value="GerBA"/>
    <property type="match status" value="1"/>
</dbReference>
<evidence type="ECO:0000256" key="4">
    <source>
        <dbReference type="SAM" id="Phobius"/>
    </source>
</evidence>
<keyword evidence="4" id="KW-0812">Transmembrane</keyword>